<keyword evidence="1" id="KW-0175">Coiled coil</keyword>
<dbReference type="EMBL" id="BDEQ01000001">
    <property type="protein sequence ID" value="GAT96296.1"/>
    <property type="molecule type" value="Genomic_DNA"/>
</dbReference>
<dbReference type="VEuPathDB" id="AmoebaDB:EHI_139010"/>
<evidence type="ECO:0000313" key="3">
    <source>
        <dbReference type="Proteomes" id="UP000078387"/>
    </source>
</evidence>
<dbReference type="AlphaFoldDB" id="A0A5K1UGX8"/>
<sequence>MIGIMLLIVTIAHCYNINEEIDFDIEMNDFEYELFQDANAASGTSSGMGETGLTRVENTVQTIETKLTEMDELERQLLIAIDNDMNNDKTKLSNNKVDAAKSAQKISEEKEALAKLKDIRPRLKEKMREVIKVLPKREQYRLLRKMDLRHRFSLGTEMDTA</sequence>
<organism evidence="2 3">
    <name type="scientific">Entamoeba histolytica</name>
    <dbReference type="NCBI Taxonomy" id="5759"/>
    <lineage>
        <taxon>Eukaryota</taxon>
        <taxon>Amoebozoa</taxon>
        <taxon>Evosea</taxon>
        <taxon>Archamoebae</taxon>
        <taxon>Mastigamoebida</taxon>
        <taxon>Entamoebidae</taxon>
        <taxon>Entamoeba</taxon>
    </lineage>
</organism>
<dbReference type="VEuPathDB" id="AmoebaDB:KM1_046010"/>
<gene>
    <name evidence="2" type="ORF">CL6EHI_139010</name>
</gene>
<accession>A0A5K1UGX8</accession>
<evidence type="ECO:0000313" key="2">
    <source>
        <dbReference type="EMBL" id="GAT96296.1"/>
    </source>
</evidence>
<feature type="coiled-coil region" evidence="1">
    <location>
        <begin position="56"/>
        <end position="126"/>
    </location>
</feature>
<proteinExistence type="predicted"/>
<dbReference type="Proteomes" id="UP000078387">
    <property type="component" value="Unassembled WGS sequence"/>
</dbReference>
<dbReference type="VEuPathDB" id="AmoebaDB:EHI5A_036060"/>
<protein>
    <submittedName>
        <fullName evidence="2">Uncharacterized protein</fullName>
    </submittedName>
</protein>
<dbReference type="OMA" id="VHCYNIN"/>
<dbReference type="VEuPathDB" id="AmoebaDB:EHI8A_047890"/>
<evidence type="ECO:0000256" key="1">
    <source>
        <dbReference type="SAM" id="Coils"/>
    </source>
</evidence>
<name>A0A5K1UGX8_ENTHI</name>
<dbReference type="VEuPathDB" id="AmoebaDB:EHI7A_019960"/>
<reference evidence="2 3" key="1">
    <citation type="submission" date="2016-05" db="EMBL/GenBank/DDBJ databases">
        <title>First whole genome sequencing of Entamoeba histolytica HM1:IMSS-clone-6.</title>
        <authorList>
            <person name="Mukherjee Avik.K."/>
            <person name="Izumyama S."/>
            <person name="Nakada-Tsukui K."/>
            <person name="Nozaki T."/>
        </authorList>
    </citation>
    <scope>NUCLEOTIDE SEQUENCE [LARGE SCALE GENOMIC DNA]</scope>
    <source>
        <strain evidence="2 3">HM1:IMSS clone 6</strain>
    </source>
</reference>
<comment type="caution">
    <text evidence="2">The sequence shown here is derived from an EMBL/GenBank/DDBJ whole genome shotgun (WGS) entry which is preliminary data.</text>
</comment>